<dbReference type="AlphaFoldDB" id="F9WG33"/>
<dbReference type="EMBL" id="CAEQ01002226">
    <property type="protein sequence ID" value="CCD16263.1"/>
    <property type="molecule type" value="Genomic_DNA"/>
</dbReference>
<protein>
    <submittedName>
        <fullName evidence="1">Uncharacterized protein</fullName>
    </submittedName>
</protein>
<evidence type="ECO:0000313" key="1">
    <source>
        <dbReference type="EMBL" id="CCD16263.1"/>
    </source>
</evidence>
<reference evidence="2" key="1">
    <citation type="submission" date="2011-07" db="EMBL/GenBank/DDBJ databases">
        <title>Divergent evolution of antigenic variation in African trypanosomes.</title>
        <authorList>
            <person name="Jackson A.P."/>
            <person name="Berry A."/>
            <person name="Allison H.C."/>
            <person name="Burton P."/>
            <person name="Anderson J."/>
            <person name="Aslett M."/>
            <person name="Brown R."/>
            <person name="Corton N."/>
            <person name="Harris D."/>
            <person name="Hauser H."/>
            <person name="Gamble J."/>
            <person name="Gilderthorp R."/>
            <person name="McQuillan J."/>
            <person name="Quail M.A."/>
            <person name="Sanders M."/>
            <person name="Van Tonder A."/>
            <person name="Ginger M.L."/>
            <person name="Donelson J.E."/>
            <person name="Field M.C."/>
            <person name="Barry J.D."/>
            <person name="Berriman M."/>
            <person name="Hertz-Fowler C."/>
        </authorList>
    </citation>
    <scope>NUCLEOTIDE SEQUENCE [LARGE SCALE GENOMIC DNA]</scope>
    <source>
        <strain evidence="2">IL3000</strain>
    </source>
</reference>
<sequence length="127" mass="14202">MCPYGALQRLLPCIREETRQLWGKKRFQTPEAMTLCAFNILFHTQQVKQKGGSHMVEHSWRPSELPDTDGESISLASSKVRSCSTAWGISRDLRRIERNQHPAEALGNGVTVTQAPTHDPYIAALAS</sequence>
<accession>F9WG33</accession>
<comment type="caution">
    <text evidence="1">The sequence shown here is derived from an EMBL/GenBank/DDBJ whole genome shotgun (WGS) entry which is preliminary data.</text>
</comment>
<organism evidence="1 2">
    <name type="scientific">Trypanosoma congolense (strain IL3000)</name>
    <dbReference type="NCBI Taxonomy" id="1068625"/>
    <lineage>
        <taxon>Eukaryota</taxon>
        <taxon>Discoba</taxon>
        <taxon>Euglenozoa</taxon>
        <taxon>Kinetoplastea</taxon>
        <taxon>Metakinetoplastina</taxon>
        <taxon>Trypanosomatida</taxon>
        <taxon>Trypanosomatidae</taxon>
        <taxon>Trypanosoma</taxon>
        <taxon>Nannomonas</taxon>
    </lineage>
</organism>
<proteinExistence type="predicted"/>
<keyword evidence="2" id="KW-1185">Reference proteome</keyword>
<name>F9WG33_TRYCI</name>
<gene>
    <name evidence="1" type="ORF">TCIL3000_0_12110</name>
</gene>
<dbReference type="Proteomes" id="UP000000702">
    <property type="component" value="Unassembled WGS sequence"/>
</dbReference>
<evidence type="ECO:0000313" key="2">
    <source>
        <dbReference type="Proteomes" id="UP000000702"/>
    </source>
</evidence>
<reference evidence="1 2" key="2">
    <citation type="journal article" date="2012" name="Proc. Natl. Acad. Sci. U.S.A.">
        <title>Antigenic diversity is generated by distinct evolutionary mechanisms in African trypanosome species.</title>
        <authorList>
            <person name="Jackson A.P."/>
            <person name="Berry A."/>
            <person name="Aslett M."/>
            <person name="Allison H.C."/>
            <person name="Burton P."/>
            <person name="Vavrova-Anderson J."/>
            <person name="Brown R."/>
            <person name="Browne H."/>
            <person name="Corton N."/>
            <person name="Hauser H."/>
            <person name="Gamble J."/>
            <person name="Gilderthorp R."/>
            <person name="Marcello L."/>
            <person name="McQuillan J."/>
            <person name="Otto T.D."/>
            <person name="Quail M.A."/>
            <person name="Sanders M.J."/>
            <person name="van Tonder A."/>
            <person name="Ginger M.L."/>
            <person name="Field M.C."/>
            <person name="Barry J.D."/>
            <person name="Hertz-Fowler C."/>
            <person name="Berriman M."/>
        </authorList>
    </citation>
    <scope>NUCLEOTIDE SEQUENCE [LARGE SCALE GENOMIC DNA]</scope>
    <source>
        <strain evidence="1 2">IL3000</strain>
    </source>
</reference>